<accession>A0A1H4T336</accession>
<evidence type="ECO:0000313" key="3">
    <source>
        <dbReference type="Proteomes" id="UP000182375"/>
    </source>
</evidence>
<evidence type="ECO:0000313" key="2">
    <source>
        <dbReference type="EMBL" id="SEC50511.1"/>
    </source>
</evidence>
<evidence type="ECO:0000256" key="1">
    <source>
        <dbReference type="SAM" id="Phobius"/>
    </source>
</evidence>
<dbReference type="Proteomes" id="UP000182375">
    <property type="component" value="Unassembled WGS sequence"/>
</dbReference>
<gene>
    <name evidence="2" type="ORF">SAMN04490357_2165</name>
</gene>
<dbReference type="EMBL" id="FNTD01000004">
    <property type="protein sequence ID" value="SEC50511.1"/>
    <property type="molecule type" value="Genomic_DNA"/>
</dbReference>
<keyword evidence="1" id="KW-0812">Transmembrane</keyword>
<protein>
    <submittedName>
        <fullName evidence="2">Uncharacterized protein</fullName>
    </submittedName>
</protein>
<sequence length="71" mass="7486">MSESTSADGASATPGGSFELDFGVVHLKAQNITERVQLLLASTLSVAVLGVLSMGMWSMARDARRDGEEDD</sequence>
<name>A0A1H4T336_9ACTN</name>
<feature type="transmembrane region" description="Helical" evidence="1">
    <location>
        <begin position="36"/>
        <end position="57"/>
    </location>
</feature>
<dbReference type="STRING" id="67331.SAMN04490357_2165"/>
<organism evidence="2 3">
    <name type="scientific">Streptomyces misionensis</name>
    <dbReference type="NCBI Taxonomy" id="67331"/>
    <lineage>
        <taxon>Bacteria</taxon>
        <taxon>Bacillati</taxon>
        <taxon>Actinomycetota</taxon>
        <taxon>Actinomycetes</taxon>
        <taxon>Kitasatosporales</taxon>
        <taxon>Streptomycetaceae</taxon>
        <taxon>Streptomyces</taxon>
    </lineage>
</organism>
<dbReference type="GeneID" id="95511341"/>
<dbReference type="RefSeq" id="WP_143060437.1">
    <property type="nucleotide sequence ID" value="NZ_FNTD01000004.1"/>
</dbReference>
<proteinExistence type="predicted"/>
<keyword evidence="1" id="KW-1133">Transmembrane helix</keyword>
<reference evidence="2 3" key="1">
    <citation type="submission" date="2016-10" db="EMBL/GenBank/DDBJ databases">
        <authorList>
            <person name="de Groot N.N."/>
        </authorList>
    </citation>
    <scope>NUCLEOTIDE SEQUENCE [LARGE SCALE GENOMIC DNA]</scope>
    <source>
        <strain evidence="2 3">DSM 40306</strain>
    </source>
</reference>
<keyword evidence="1" id="KW-0472">Membrane</keyword>
<dbReference type="AlphaFoldDB" id="A0A1H4T336"/>